<reference evidence="8 9" key="1">
    <citation type="submission" date="2016-07" db="EMBL/GenBank/DDBJ databases">
        <title>Pervasive Adenine N6-methylation of Active Genes in Fungi.</title>
        <authorList>
            <consortium name="DOE Joint Genome Institute"/>
            <person name="Mondo S.J."/>
            <person name="Dannebaum R.O."/>
            <person name="Kuo R.C."/>
            <person name="Labutti K."/>
            <person name="Haridas S."/>
            <person name="Kuo A."/>
            <person name="Salamov A."/>
            <person name="Ahrendt S.R."/>
            <person name="Lipzen A."/>
            <person name="Sullivan W."/>
            <person name="Andreopoulos W.B."/>
            <person name="Clum A."/>
            <person name="Lindquist E."/>
            <person name="Daum C."/>
            <person name="Ramamoorthy G.K."/>
            <person name="Gryganskyi A."/>
            <person name="Culley D."/>
            <person name="Magnuson J.K."/>
            <person name="James T.Y."/>
            <person name="O'Malley M.A."/>
            <person name="Stajich J.E."/>
            <person name="Spatafora J.W."/>
            <person name="Visel A."/>
            <person name="Grigoriev I.V."/>
        </authorList>
    </citation>
    <scope>NUCLEOTIDE SEQUENCE [LARGE SCALE GENOMIC DNA]</scope>
    <source>
        <strain evidence="8 9">62-1032</strain>
    </source>
</reference>
<name>A0A1Y2FRN3_9BASI</name>
<dbReference type="OrthoDB" id="1405595at2759"/>
<dbReference type="PANTHER" id="PTHR47660">
    <property type="entry name" value="TRANSCRIPTION FACTOR WITH C2H2 AND ZN(2)-CYS(6) DNA BINDING DOMAIN (EUROFUNG)-RELATED-RELATED"/>
    <property type="match status" value="1"/>
</dbReference>
<dbReference type="AlphaFoldDB" id="A0A1Y2FRN3"/>
<accession>A0A1Y2FRN3</accession>
<feature type="region of interest" description="Disordered" evidence="6">
    <location>
        <begin position="1"/>
        <end position="53"/>
    </location>
</feature>
<evidence type="ECO:0000313" key="8">
    <source>
        <dbReference type="EMBL" id="ORY86671.1"/>
    </source>
</evidence>
<evidence type="ECO:0000256" key="2">
    <source>
        <dbReference type="ARBA" id="ARBA00022833"/>
    </source>
</evidence>
<dbReference type="Pfam" id="PF04082">
    <property type="entry name" value="Fungal_trans"/>
    <property type="match status" value="1"/>
</dbReference>
<dbReference type="EMBL" id="MCGR01000014">
    <property type="protein sequence ID" value="ORY86671.1"/>
    <property type="molecule type" value="Genomic_DNA"/>
</dbReference>
<feature type="domain" description="Xylanolytic transcriptional activator regulatory" evidence="7">
    <location>
        <begin position="106"/>
        <end position="315"/>
    </location>
</feature>
<evidence type="ECO:0000256" key="1">
    <source>
        <dbReference type="ARBA" id="ARBA00022723"/>
    </source>
</evidence>
<keyword evidence="4" id="KW-0804">Transcription</keyword>
<dbReference type="CDD" id="cd12148">
    <property type="entry name" value="fungal_TF_MHR"/>
    <property type="match status" value="1"/>
</dbReference>
<evidence type="ECO:0000256" key="4">
    <source>
        <dbReference type="ARBA" id="ARBA00023163"/>
    </source>
</evidence>
<dbReference type="InterPro" id="IPR007219">
    <property type="entry name" value="XnlR_reg_dom"/>
</dbReference>
<dbReference type="GO" id="GO:0006351">
    <property type="term" value="P:DNA-templated transcription"/>
    <property type="evidence" value="ECO:0007669"/>
    <property type="project" value="InterPro"/>
</dbReference>
<dbReference type="InParanoid" id="A0A1Y2FRN3"/>
<organism evidence="8 9">
    <name type="scientific">Leucosporidium creatinivorum</name>
    <dbReference type="NCBI Taxonomy" id="106004"/>
    <lineage>
        <taxon>Eukaryota</taxon>
        <taxon>Fungi</taxon>
        <taxon>Dikarya</taxon>
        <taxon>Basidiomycota</taxon>
        <taxon>Pucciniomycotina</taxon>
        <taxon>Microbotryomycetes</taxon>
        <taxon>Leucosporidiales</taxon>
        <taxon>Leucosporidium</taxon>
    </lineage>
</organism>
<comment type="caution">
    <text evidence="8">The sequence shown here is derived from an EMBL/GenBank/DDBJ whole genome shotgun (WGS) entry which is preliminary data.</text>
</comment>
<dbReference type="Proteomes" id="UP000193467">
    <property type="component" value="Unassembled WGS sequence"/>
</dbReference>
<keyword evidence="2" id="KW-0862">Zinc</keyword>
<dbReference type="STRING" id="106004.A0A1Y2FRN3"/>
<keyword evidence="5" id="KW-0539">Nucleus</keyword>
<dbReference type="GO" id="GO:0003677">
    <property type="term" value="F:DNA binding"/>
    <property type="evidence" value="ECO:0007669"/>
    <property type="project" value="InterPro"/>
</dbReference>
<sequence>MPSRHGSPRLEGDQAEDEEEQHLMEGSGTGSSVGGRSAAATSKSGGGAAWPKAWEPTGHESAVRLDPSASFSLLALPKFSQLSDDEYHALYGTVARIPLPVFDLLLSLYFSHFHPLLPLLHVPSFNPKKTLGQLLLIILGIGAVYAPIPGALQLGRVLVEVARRGIEHLINRDNRLARSLPIVRFLSRFFRKASPFANTRRGLAGLRAHSYLYRTVELAEVFRSVHTTMLRRQRVFDESGLRSAHDESPIAQWSAFIANEERRRTAMACYLLEGEVACLLHLPLSINSSELQTLLPCSEALWNAPNAEAWLQLKANTTEPVTIPFVTKLLTSDSSLSIPATISLSPFGAQ</sequence>
<evidence type="ECO:0000256" key="3">
    <source>
        <dbReference type="ARBA" id="ARBA00023015"/>
    </source>
</evidence>
<dbReference type="PANTHER" id="PTHR47660:SF2">
    <property type="entry name" value="TRANSCRIPTION FACTOR WITH C2H2 AND ZN(2)-CYS(6) DNA BINDING DOMAIN (EUROFUNG)"/>
    <property type="match status" value="1"/>
</dbReference>
<gene>
    <name evidence="8" type="ORF">BCR35DRAFT_264300</name>
</gene>
<keyword evidence="1" id="KW-0479">Metal-binding</keyword>
<evidence type="ECO:0000259" key="7">
    <source>
        <dbReference type="Pfam" id="PF04082"/>
    </source>
</evidence>
<protein>
    <submittedName>
        <fullName evidence="8">Fungal-specific transcription factor domain-domain-containing protein</fullName>
    </submittedName>
</protein>
<keyword evidence="3" id="KW-0805">Transcription regulation</keyword>
<feature type="compositionally biased region" description="Low complexity" evidence="6">
    <location>
        <begin position="34"/>
        <end position="43"/>
    </location>
</feature>
<dbReference type="GO" id="GO:0008270">
    <property type="term" value="F:zinc ion binding"/>
    <property type="evidence" value="ECO:0007669"/>
    <property type="project" value="InterPro"/>
</dbReference>
<proteinExistence type="predicted"/>
<evidence type="ECO:0000313" key="9">
    <source>
        <dbReference type="Proteomes" id="UP000193467"/>
    </source>
</evidence>
<evidence type="ECO:0000256" key="5">
    <source>
        <dbReference type="ARBA" id="ARBA00023242"/>
    </source>
</evidence>
<keyword evidence="9" id="KW-1185">Reference proteome</keyword>
<evidence type="ECO:0000256" key="6">
    <source>
        <dbReference type="SAM" id="MobiDB-lite"/>
    </source>
</evidence>